<organism evidence="2 3">
    <name type="scientific">Caenorhabditis briggsae</name>
    <dbReference type="NCBI Taxonomy" id="6238"/>
    <lineage>
        <taxon>Eukaryota</taxon>
        <taxon>Metazoa</taxon>
        <taxon>Ecdysozoa</taxon>
        <taxon>Nematoda</taxon>
        <taxon>Chromadorea</taxon>
        <taxon>Rhabditida</taxon>
        <taxon>Rhabditina</taxon>
        <taxon>Rhabditomorpha</taxon>
        <taxon>Rhabditoidea</taxon>
        <taxon>Rhabditidae</taxon>
        <taxon>Peloderinae</taxon>
        <taxon>Caenorhabditis</taxon>
    </lineage>
</organism>
<feature type="transmembrane region" description="Helical" evidence="1">
    <location>
        <begin position="6"/>
        <end position="26"/>
    </location>
</feature>
<dbReference type="EMBL" id="CP090895">
    <property type="protein sequence ID" value="ULT92294.1"/>
    <property type="molecule type" value="Genomic_DNA"/>
</dbReference>
<dbReference type="Proteomes" id="UP000827892">
    <property type="component" value="Chromosome V"/>
</dbReference>
<protein>
    <submittedName>
        <fullName evidence="2">Uncharacterized protein</fullName>
    </submittedName>
</protein>
<gene>
    <name evidence="2" type="ORF">L3Y34_009807</name>
</gene>
<evidence type="ECO:0000313" key="2">
    <source>
        <dbReference type="EMBL" id="ULT92294.1"/>
    </source>
</evidence>
<evidence type="ECO:0000256" key="1">
    <source>
        <dbReference type="SAM" id="Phobius"/>
    </source>
</evidence>
<feature type="transmembrane region" description="Helical" evidence="1">
    <location>
        <begin position="47"/>
        <end position="74"/>
    </location>
</feature>
<keyword evidence="1" id="KW-0812">Transmembrane</keyword>
<sequence length="324" mass="36785">MIGQGIAAGIFGVFNFFLQIAGSWFPDTQRALATTIVYNYRKIADDVILLNVFTCAPSVVVMLIATAITTVYLMDLDDGITVDVIRLLSLEMWKTENFHGEGISLYIKVEEITLEMLENIRKVFISCPFFSIWLLLCKNHFEKSIFPESFGGFQPLSNYPTVKKSEVWPIPNGKNRFFGYRFVGNSVNFTSFSFEEKAEKAGVSDDLRKLSIKPIDNILSLKVFENNLIMEILLKHLGLFEIQILRKVSAGIRKCVDTVKPDTYIHEIEISPDFRSIGYDIKLSAEYHFQPDNFQSILRRDSSGERFVGRCGVLEGEIPPKSTS</sequence>
<keyword evidence="1" id="KW-0472">Membrane</keyword>
<keyword evidence="1" id="KW-1133">Transmembrane helix</keyword>
<dbReference type="AlphaFoldDB" id="A0AAE9AAX8"/>
<name>A0AAE9AAX8_CAEBR</name>
<reference evidence="2 3" key="1">
    <citation type="submission" date="2022-02" db="EMBL/GenBank/DDBJ databases">
        <title>Chromosome-level reference genomes for two strains of Caenorhabditis briggsae: an improved platform for comparative genomics.</title>
        <authorList>
            <person name="Stevens L."/>
            <person name="Andersen E.C."/>
        </authorList>
    </citation>
    <scope>NUCLEOTIDE SEQUENCE [LARGE SCALE GENOMIC DNA]</scope>
    <source>
        <strain evidence="2">QX1410_ONT</strain>
        <tissue evidence="2">Whole-organism</tissue>
    </source>
</reference>
<proteinExistence type="predicted"/>
<accession>A0AAE9AAX8</accession>
<evidence type="ECO:0000313" key="3">
    <source>
        <dbReference type="Proteomes" id="UP000827892"/>
    </source>
</evidence>